<name>A0A7R9E9G2_9NEOP</name>
<sequence length="148" mass="16459">MTLFEPSPHSTGHTFKKPSLHLITPSCKLWSANPIDVPFADPFWAFYWPGGSNSRVAIALNEALNKVTVDISSGNLIRKTQLKWDCVLIGDMFYNEILARGGALVLVGDPGRTLLQQEMCNSSDIFVAQYTLLDNTYLENNGFTDTFV</sequence>
<accession>A0A7R9E9G2</accession>
<reference evidence="1" key="1">
    <citation type="submission" date="2020-11" db="EMBL/GenBank/DDBJ databases">
        <authorList>
            <person name="Tran Van P."/>
        </authorList>
    </citation>
    <scope>NUCLEOTIDE SEQUENCE</scope>
</reference>
<gene>
    <name evidence="1" type="ORF">TMSB3V08_LOCUS6367</name>
</gene>
<protein>
    <submittedName>
        <fullName evidence="1">Uncharacterized protein</fullName>
    </submittedName>
</protein>
<dbReference type="EMBL" id="OB794134">
    <property type="protein sequence ID" value="CAD7429590.1"/>
    <property type="molecule type" value="Genomic_DNA"/>
</dbReference>
<organism evidence="1">
    <name type="scientific">Timema monikensis</name>
    <dbReference type="NCBI Taxonomy" id="170555"/>
    <lineage>
        <taxon>Eukaryota</taxon>
        <taxon>Metazoa</taxon>
        <taxon>Ecdysozoa</taxon>
        <taxon>Arthropoda</taxon>
        <taxon>Hexapoda</taxon>
        <taxon>Insecta</taxon>
        <taxon>Pterygota</taxon>
        <taxon>Neoptera</taxon>
        <taxon>Polyneoptera</taxon>
        <taxon>Phasmatodea</taxon>
        <taxon>Timematodea</taxon>
        <taxon>Timematoidea</taxon>
        <taxon>Timematidae</taxon>
        <taxon>Timema</taxon>
    </lineage>
</organism>
<dbReference type="AlphaFoldDB" id="A0A7R9E9G2"/>
<proteinExistence type="predicted"/>
<evidence type="ECO:0000313" key="1">
    <source>
        <dbReference type="EMBL" id="CAD7429590.1"/>
    </source>
</evidence>